<evidence type="ECO:0000256" key="2">
    <source>
        <dbReference type="SAM" id="MobiDB-lite"/>
    </source>
</evidence>
<evidence type="ECO:0000313" key="3">
    <source>
        <dbReference type="EMBL" id="CAF9904221.1"/>
    </source>
</evidence>
<evidence type="ECO:0000256" key="1">
    <source>
        <dbReference type="ARBA" id="ARBA00022737"/>
    </source>
</evidence>
<sequence length="186" mass="19642">MPPKRRPPPPPSTSKTPRQSALAKANHISATTESEIREAFHLFSTPAHNTLPSPSLRRALTALGVPPASAAELHDLLDTVDPGGSGAIEYEHFVAVAALKLRNRSEADISGEVEAAFRLFVAGDGGEEKITVATLRRVARELKMEGEVGEGVLRDMILEANGGAGVGAGVGRGDFEGVMRRAGVFR</sequence>
<dbReference type="OrthoDB" id="26525at2759"/>
<keyword evidence="1" id="KW-0677">Repeat</keyword>
<dbReference type="FunFam" id="1.10.238.10:FF:000178">
    <property type="entry name" value="Calmodulin-2 A"/>
    <property type="match status" value="1"/>
</dbReference>
<dbReference type="EMBL" id="CAJPDS010000002">
    <property type="protein sequence ID" value="CAF9904221.1"/>
    <property type="molecule type" value="Genomic_DNA"/>
</dbReference>
<dbReference type="SUPFAM" id="SSF47473">
    <property type="entry name" value="EF-hand"/>
    <property type="match status" value="1"/>
</dbReference>
<reference evidence="3" key="1">
    <citation type="submission" date="2021-03" db="EMBL/GenBank/DDBJ databases">
        <authorList>
            <person name="Tagirdzhanova G."/>
        </authorList>
    </citation>
    <scope>NUCLEOTIDE SEQUENCE</scope>
</reference>
<accession>A0A8H3EJR5</accession>
<comment type="caution">
    <text evidence="3">The sequence shown here is derived from an EMBL/GenBank/DDBJ whole genome shotgun (WGS) entry which is preliminary data.</text>
</comment>
<proteinExistence type="predicted"/>
<gene>
    <name evidence="3" type="primary">CETN2</name>
    <name evidence="3" type="ORF">HETSPECPRED_003442</name>
</gene>
<name>A0A8H3EJR5_9LECA</name>
<dbReference type="Gene3D" id="1.10.238.10">
    <property type="entry name" value="EF-hand"/>
    <property type="match status" value="1"/>
</dbReference>
<organism evidence="3 4">
    <name type="scientific">Heterodermia speciosa</name>
    <dbReference type="NCBI Taxonomy" id="116794"/>
    <lineage>
        <taxon>Eukaryota</taxon>
        <taxon>Fungi</taxon>
        <taxon>Dikarya</taxon>
        <taxon>Ascomycota</taxon>
        <taxon>Pezizomycotina</taxon>
        <taxon>Lecanoromycetes</taxon>
        <taxon>OSLEUM clade</taxon>
        <taxon>Lecanoromycetidae</taxon>
        <taxon>Caliciales</taxon>
        <taxon>Physciaceae</taxon>
        <taxon>Heterodermia</taxon>
    </lineage>
</organism>
<dbReference type="InterPro" id="IPR011992">
    <property type="entry name" value="EF-hand-dom_pair"/>
</dbReference>
<dbReference type="Proteomes" id="UP000664521">
    <property type="component" value="Unassembled WGS sequence"/>
</dbReference>
<evidence type="ECO:0000313" key="4">
    <source>
        <dbReference type="Proteomes" id="UP000664521"/>
    </source>
</evidence>
<protein>
    <submittedName>
        <fullName evidence="3">Centrin, EF-hand protein</fullName>
    </submittedName>
</protein>
<dbReference type="AlphaFoldDB" id="A0A8H3EJR5"/>
<feature type="region of interest" description="Disordered" evidence="2">
    <location>
        <begin position="1"/>
        <end position="24"/>
    </location>
</feature>
<keyword evidence="4" id="KW-1185">Reference proteome</keyword>
<dbReference type="GO" id="GO:0043226">
    <property type="term" value="C:organelle"/>
    <property type="evidence" value="ECO:0007669"/>
    <property type="project" value="UniProtKB-ARBA"/>
</dbReference>